<evidence type="ECO:0000256" key="4">
    <source>
        <dbReference type="ARBA" id="ARBA00022728"/>
    </source>
</evidence>
<feature type="binding site" evidence="8">
    <location>
        <position position="83"/>
    </location>
    <ligand>
        <name>Zn(2+)</name>
        <dbReference type="ChEBI" id="CHEBI:29105"/>
    </ligand>
</feature>
<comment type="similarity">
    <text evidence="8">Belongs to the CWC16 family. YJU2 subfamily.</text>
</comment>
<dbReference type="Proteomes" id="UP000818624">
    <property type="component" value="Chromosome 1"/>
</dbReference>
<comment type="subcellular location">
    <subcellularLocation>
        <location evidence="1 8">Nucleus</location>
    </subcellularLocation>
</comment>
<dbReference type="InterPro" id="IPR043701">
    <property type="entry name" value="Yju2"/>
</dbReference>
<keyword evidence="11" id="KW-1185">Reference proteome</keyword>
<feature type="region of interest" description="Disordered" evidence="9">
    <location>
        <begin position="184"/>
        <end position="347"/>
    </location>
</feature>
<dbReference type="PANTHER" id="PTHR12111">
    <property type="entry name" value="SPLICING FACTOR YJU2"/>
    <property type="match status" value="1"/>
</dbReference>
<evidence type="ECO:0000256" key="7">
    <source>
        <dbReference type="ARBA" id="ARBA00023242"/>
    </source>
</evidence>
<evidence type="ECO:0000256" key="3">
    <source>
        <dbReference type="ARBA" id="ARBA00022723"/>
    </source>
</evidence>
<keyword evidence="3 8" id="KW-0479">Metal-binding</keyword>
<dbReference type="PANTHER" id="PTHR12111:SF1">
    <property type="entry name" value="SPLICING FACTOR YJU2"/>
    <property type="match status" value="1"/>
</dbReference>
<comment type="function">
    <text evidence="8">Part of the spliceosome which catalyzes two sequential transesterification reactions, first the excision of the non-coding intron from pre-mRNA and then the ligation of the coding exons to form the mature mRNA. Plays a role in stabilizing the structure of the spliceosome catalytic core and docking of the branch helix into the active site, producing 5'-exon and lariat intron-3'-intermediates.</text>
</comment>
<reference evidence="10 11" key="1">
    <citation type="journal article" date="2020" name="Elife">
        <title>Loss of centromere function drives karyotype evolution in closely related Malassezia species.</title>
        <authorList>
            <person name="Sankaranarayanan S.R."/>
            <person name="Ianiri G."/>
            <person name="Coelho M.A."/>
            <person name="Reza M.H."/>
            <person name="Thimmappa B.C."/>
            <person name="Ganguly P."/>
            <person name="Vadnala R.N."/>
            <person name="Sun S."/>
            <person name="Siddharthan R."/>
            <person name="Tellgren-Roth C."/>
            <person name="Dawson T.L."/>
            <person name="Heitman J."/>
            <person name="Sanyal K."/>
        </authorList>
    </citation>
    <scope>NUCLEOTIDE SEQUENCE [LARGE SCALE GENOMIC DNA]</scope>
    <source>
        <strain evidence="10">CBS14141</strain>
    </source>
</reference>
<sequence>MSERKVINKYFPPDFDPNKANRNRHGKGHKRTVRLMAPYSMQCNSCGEFIYKGKKFNARKEIVQGEQYYGIPIYRFYIKCTRCTSEITFRTDPKNTDYAAEHGATRNFEPWRDNDKPKADVNKITIILSDDEDSEPEIDPMKALEQRTIESQREMEILDALQDIRTRNARHERVDPDAVLQSVALGKRKYEPAASDTKERSQEEEEDEALVQKYFGKRNVRPSDPMQGKFVASVADDVPSQPAEPAEAPAKEHPAEPPAEDKPRASPAKDKASATPQAEPSTSPKASPADAAQPNGTDAAPEAPPDATSLLSEASRAQLEALAKPTAMPRPAPKKRRGPNALGIVRK</sequence>
<feature type="binding site" evidence="8">
    <location>
        <position position="80"/>
    </location>
    <ligand>
        <name>Zn(2+)</name>
        <dbReference type="ChEBI" id="CHEBI:29105"/>
    </ligand>
</feature>
<keyword evidence="6" id="KW-0508">mRNA splicing</keyword>
<feature type="binding site" evidence="8">
    <location>
        <position position="43"/>
    </location>
    <ligand>
        <name>Zn(2+)</name>
        <dbReference type="ChEBI" id="CHEBI:29105"/>
    </ligand>
</feature>
<keyword evidence="5 8" id="KW-0862">Zinc</keyword>
<protein>
    <recommendedName>
        <fullName evidence="8">Splicing factor YJU2</fullName>
    </recommendedName>
</protein>
<name>A0ABY8EP35_MALFU</name>
<feature type="binding site" evidence="8">
    <location>
        <position position="46"/>
    </location>
    <ligand>
        <name>Zn(2+)</name>
        <dbReference type="ChEBI" id="CHEBI:29105"/>
    </ligand>
</feature>
<evidence type="ECO:0000313" key="10">
    <source>
        <dbReference type="EMBL" id="WFD46128.1"/>
    </source>
</evidence>
<accession>A0ABY8EP35</accession>
<keyword evidence="2" id="KW-0507">mRNA processing</keyword>
<evidence type="ECO:0000256" key="6">
    <source>
        <dbReference type="ARBA" id="ARBA00023187"/>
    </source>
</evidence>
<feature type="compositionally biased region" description="Polar residues" evidence="9">
    <location>
        <begin position="274"/>
        <end position="285"/>
    </location>
</feature>
<dbReference type="HAMAP" id="MF_03226">
    <property type="entry name" value="YJU2"/>
    <property type="match status" value="1"/>
</dbReference>
<feature type="compositionally biased region" description="Basic and acidic residues" evidence="9">
    <location>
        <begin position="188"/>
        <end position="201"/>
    </location>
</feature>
<dbReference type="Pfam" id="PF04502">
    <property type="entry name" value="Saf4_Yju2"/>
    <property type="match status" value="1"/>
</dbReference>
<evidence type="ECO:0000256" key="5">
    <source>
        <dbReference type="ARBA" id="ARBA00022833"/>
    </source>
</evidence>
<evidence type="ECO:0000256" key="9">
    <source>
        <dbReference type="SAM" id="MobiDB-lite"/>
    </source>
</evidence>
<dbReference type="InterPro" id="IPR007590">
    <property type="entry name" value="Saf4/Yju2"/>
</dbReference>
<feature type="compositionally biased region" description="Low complexity" evidence="9">
    <location>
        <begin position="298"/>
        <end position="307"/>
    </location>
</feature>
<evidence type="ECO:0000313" key="11">
    <source>
        <dbReference type="Proteomes" id="UP000818624"/>
    </source>
</evidence>
<evidence type="ECO:0000256" key="1">
    <source>
        <dbReference type="ARBA" id="ARBA00004123"/>
    </source>
</evidence>
<proteinExistence type="inferred from homology"/>
<feature type="compositionally biased region" description="Basic and acidic residues" evidence="9">
    <location>
        <begin position="249"/>
        <end position="272"/>
    </location>
</feature>
<gene>
    <name evidence="10" type="primary">cwf16</name>
    <name evidence="10" type="ORF">GLX27_000757</name>
</gene>
<evidence type="ECO:0000256" key="2">
    <source>
        <dbReference type="ARBA" id="ARBA00022664"/>
    </source>
</evidence>
<keyword evidence="7 8" id="KW-0539">Nucleus</keyword>
<dbReference type="EMBL" id="CP046234">
    <property type="protein sequence ID" value="WFD46128.1"/>
    <property type="molecule type" value="Genomic_DNA"/>
</dbReference>
<organism evidence="10 11">
    <name type="scientific">Malassezia furfur</name>
    <name type="common">Pityriasis versicolor infection agent</name>
    <name type="synonym">Pityrosporum furfur</name>
    <dbReference type="NCBI Taxonomy" id="55194"/>
    <lineage>
        <taxon>Eukaryota</taxon>
        <taxon>Fungi</taxon>
        <taxon>Dikarya</taxon>
        <taxon>Basidiomycota</taxon>
        <taxon>Ustilaginomycotina</taxon>
        <taxon>Malasseziomycetes</taxon>
        <taxon>Malasseziales</taxon>
        <taxon>Malasseziaceae</taxon>
        <taxon>Malassezia</taxon>
    </lineage>
</organism>
<keyword evidence="4 8" id="KW-0747">Spliceosome</keyword>
<evidence type="ECO:0000256" key="8">
    <source>
        <dbReference type="HAMAP-Rule" id="MF_03226"/>
    </source>
</evidence>
<comment type="subunit">
    <text evidence="8">Component of the spliceosome. Present in the activated B complex, the catalytically activated B* complex which catalyzes the branching, the catalytic step 1 C complex catalyzing the exon ligation, and the postcatalytic P complex containing the ligated exons (mRNA) and the excised lariat intron.</text>
</comment>